<dbReference type="Pfam" id="PF00251">
    <property type="entry name" value="Glyco_hydro_32N"/>
    <property type="match status" value="1"/>
</dbReference>
<dbReference type="EMBL" id="CP068047">
    <property type="protein sequence ID" value="QQR37556.1"/>
    <property type="molecule type" value="Genomic_DNA"/>
</dbReference>
<keyword evidence="3" id="KW-0326">Glycosidase</keyword>
<keyword evidence="6" id="KW-1185">Reference proteome</keyword>
<comment type="similarity">
    <text evidence="1">Belongs to the glycosyl hydrolase 32 family.</text>
</comment>
<evidence type="ECO:0000256" key="2">
    <source>
        <dbReference type="ARBA" id="ARBA00022801"/>
    </source>
</evidence>
<evidence type="ECO:0000256" key="3">
    <source>
        <dbReference type="ARBA" id="ARBA00023295"/>
    </source>
</evidence>
<feature type="domain" description="Glycosyl hydrolase family 32 N-terminal" evidence="4">
    <location>
        <begin position="21"/>
        <end position="227"/>
    </location>
</feature>
<evidence type="ECO:0000313" key="5">
    <source>
        <dbReference type="EMBL" id="QQR37556.1"/>
    </source>
</evidence>
<dbReference type="PANTHER" id="PTHR43101:SF1">
    <property type="entry name" value="BETA-FRUCTOSIDASE"/>
    <property type="match status" value="1"/>
</dbReference>
<keyword evidence="2" id="KW-0378">Hydrolase</keyword>
<dbReference type="InterPro" id="IPR013148">
    <property type="entry name" value="Glyco_hydro_32_N"/>
</dbReference>
<evidence type="ECO:0000256" key="1">
    <source>
        <dbReference type="ARBA" id="ARBA00009902"/>
    </source>
</evidence>
<evidence type="ECO:0000313" key="6">
    <source>
        <dbReference type="Proteomes" id="UP000595460"/>
    </source>
</evidence>
<dbReference type="InterPro" id="IPR051214">
    <property type="entry name" value="GH32_Enzymes"/>
</dbReference>
<reference evidence="5 6" key="1">
    <citation type="submission" date="2021-01" db="EMBL/GenBank/DDBJ databases">
        <title>Genome seq and assembly of Devosia sp. G19.</title>
        <authorList>
            <person name="Chhetri G."/>
        </authorList>
    </citation>
    <scope>NUCLEOTIDE SEQUENCE [LARGE SCALE GENOMIC DNA]</scope>
    <source>
        <strain evidence="5 6">G19</strain>
    </source>
</reference>
<dbReference type="Proteomes" id="UP000595460">
    <property type="component" value="Chromosome"/>
</dbReference>
<dbReference type="PANTHER" id="PTHR43101">
    <property type="entry name" value="BETA-FRUCTOSIDASE"/>
    <property type="match status" value="1"/>
</dbReference>
<evidence type="ECO:0000259" key="4">
    <source>
        <dbReference type="Pfam" id="PF00251"/>
    </source>
</evidence>
<sequence length="319" mass="35161">MAFNLPDHWVWDFWLADDGARHHLFYLHAPKSLGDPNLRHRNARIGHASSTDLREWTDHGQVFDAGAAGSFDGSATWTGSVVRGADGLWRMFYTGSRFLAPDSNANIETVGLATSQDLFEWTKQAGPVCVADPRWYETLGTSSWPEEAWRDPWVFWREADQSWHMLLTARGKEGTEPDRGVMAHATSPDLASWTVQPPLSEAGSGFAHLEVFQVVAIDGQNHLVFCCDAAKLAGARSGQAGGIWSLPVRDMPGRVDFRQARLLVDERLYAGRVAVDRQGVPWLLAFNNVGAGENFVGGVCDPIRLVTDDDGYLAVEATP</sequence>
<name>A0ABX7C6F8_9HYPH</name>
<dbReference type="SUPFAM" id="SSF75005">
    <property type="entry name" value="Arabinanase/levansucrase/invertase"/>
    <property type="match status" value="1"/>
</dbReference>
<gene>
    <name evidence="5" type="ORF">JI749_08090</name>
</gene>
<accession>A0ABX7C6F8</accession>
<dbReference type="Gene3D" id="2.115.10.20">
    <property type="entry name" value="Glycosyl hydrolase domain, family 43"/>
    <property type="match status" value="2"/>
</dbReference>
<proteinExistence type="inferred from homology"/>
<dbReference type="InterPro" id="IPR023296">
    <property type="entry name" value="Glyco_hydro_beta-prop_sf"/>
</dbReference>
<dbReference type="RefSeq" id="WP_201662026.1">
    <property type="nucleotide sequence ID" value="NZ_CP068047.1"/>
</dbReference>
<organism evidence="5 6">
    <name type="scientific">Devosia oryziradicis</name>
    <dbReference type="NCBI Taxonomy" id="2801335"/>
    <lineage>
        <taxon>Bacteria</taxon>
        <taxon>Pseudomonadati</taxon>
        <taxon>Pseudomonadota</taxon>
        <taxon>Alphaproteobacteria</taxon>
        <taxon>Hyphomicrobiales</taxon>
        <taxon>Devosiaceae</taxon>
        <taxon>Devosia</taxon>
    </lineage>
</organism>
<dbReference type="CDD" id="cd18609">
    <property type="entry name" value="GH32-like"/>
    <property type="match status" value="1"/>
</dbReference>
<protein>
    <recommendedName>
        <fullName evidence="4">Glycosyl hydrolase family 32 N-terminal domain-containing protein</fullName>
    </recommendedName>
</protein>